<protein>
    <submittedName>
        <fullName evidence="2">Uncharacterized protein</fullName>
    </submittedName>
</protein>
<proteinExistence type="predicted"/>
<evidence type="ECO:0000256" key="1">
    <source>
        <dbReference type="SAM" id="Phobius"/>
    </source>
</evidence>
<keyword evidence="1" id="KW-0812">Transmembrane</keyword>
<accession>Q7RBC5</accession>
<organism evidence="2 3">
    <name type="scientific">Plasmodium yoelii yoelii</name>
    <dbReference type="NCBI Taxonomy" id="73239"/>
    <lineage>
        <taxon>Eukaryota</taxon>
        <taxon>Sar</taxon>
        <taxon>Alveolata</taxon>
        <taxon>Apicomplexa</taxon>
        <taxon>Aconoidasida</taxon>
        <taxon>Haemosporida</taxon>
        <taxon>Plasmodiidae</taxon>
        <taxon>Plasmodium</taxon>
        <taxon>Plasmodium (Vinckeia)</taxon>
    </lineage>
</organism>
<keyword evidence="1" id="KW-0472">Membrane</keyword>
<keyword evidence="1" id="KW-1133">Transmembrane helix</keyword>
<dbReference type="InParanoid" id="Q7RBC5"/>
<evidence type="ECO:0000313" key="2">
    <source>
        <dbReference type="EMBL" id="EAA18386.1"/>
    </source>
</evidence>
<name>Q7RBC5_PLAYO</name>
<dbReference type="Proteomes" id="UP000008553">
    <property type="component" value="Unassembled WGS sequence"/>
</dbReference>
<reference evidence="2 3" key="1">
    <citation type="journal article" date="2002" name="Nature">
        <title>Genome sequence and comparative analysis of the model rodent malaria parasite Plasmodium yoelii yoelii.</title>
        <authorList>
            <person name="Carlton J.M."/>
            <person name="Angiuoli S.V."/>
            <person name="Suh B.B."/>
            <person name="Kooij T.W."/>
            <person name="Pertea M."/>
            <person name="Silva J.C."/>
            <person name="Ermolaeva M.D."/>
            <person name="Allen J.E."/>
            <person name="Selengut J.D."/>
            <person name="Koo H.L."/>
            <person name="Peterson J.D."/>
            <person name="Pop M."/>
            <person name="Kosack D.S."/>
            <person name="Shumway M.F."/>
            <person name="Bidwell S.L."/>
            <person name="Shallom S.J."/>
            <person name="van Aken S.E."/>
            <person name="Riedmuller S.B."/>
            <person name="Feldblyum T.V."/>
            <person name="Cho J.K."/>
            <person name="Quackenbush J."/>
            <person name="Sedegah M."/>
            <person name="Shoaibi A."/>
            <person name="Cummings L.M."/>
            <person name="Florens L."/>
            <person name="Yates J.R."/>
            <person name="Raine J.D."/>
            <person name="Sinden R.E."/>
            <person name="Harris M.A."/>
            <person name="Cunningham D.A."/>
            <person name="Preiser P.R."/>
            <person name="Bergman L.W."/>
            <person name="Vaidya A.B."/>
            <person name="van Lin L.H."/>
            <person name="Janse C.J."/>
            <person name="Waters A.P."/>
            <person name="Smith H.O."/>
            <person name="White O.R."/>
            <person name="Salzberg S.L."/>
            <person name="Venter J.C."/>
            <person name="Fraser C.M."/>
            <person name="Hoffman S.L."/>
            <person name="Gardner M.J."/>
            <person name="Carucci D.J."/>
        </authorList>
    </citation>
    <scope>NUCLEOTIDE SEQUENCE [LARGE SCALE GENOMIC DNA]</scope>
    <source>
        <strain evidence="2 3">17XNL</strain>
    </source>
</reference>
<dbReference type="AlphaFoldDB" id="Q7RBC5"/>
<dbReference type="NCBIfam" id="TIGR01605">
    <property type="entry name" value="PYST-D"/>
    <property type="match status" value="1"/>
</dbReference>
<dbReference type="EMBL" id="AABL01002080">
    <property type="protein sequence ID" value="EAA18386.1"/>
    <property type="molecule type" value="Genomic_DNA"/>
</dbReference>
<evidence type="ECO:0000313" key="3">
    <source>
        <dbReference type="Proteomes" id="UP000008553"/>
    </source>
</evidence>
<feature type="transmembrane region" description="Helical" evidence="1">
    <location>
        <begin position="31"/>
        <end position="54"/>
    </location>
</feature>
<sequence>MIQRVLTISETVAMINIFFMLRVRVVFMEPIFGLGLSITLHLIFYNLNNNLIYVSSRMFNQEMMPKYSTPNGDKLI</sequence>
<comment type="caution">
    <text evidence="2">The sequence shown here is derived from an EMBL/GenBank/DDBJ whole genome shotgun (WGS) entry which is preliminary data.</text>
</comment>
<dbReference type="InterPro" id="IPR006492">
    <property type="entry name" value="PYST_D"/>
</dbReference>
<gene>
    <name evidence="2" type="ORF">PY06219</name>
</gene>
<dbReference type="PaxDb" id="73239-Q7RBC5"/>
<keyword evidence="3" id="KW-1185">Reference proteome</keyword>